<feature type="region of interest" description="Disordered" evidence="1">
    <location>
        <begin position="560"/>
        <end position="626"/>
    </location>
</feature>
<dbReference type="EMBL" id="NKHU02000333">
    <property type="protein sequence ID" value="RHZ44412.1"/>
    <property type="molecule type" value="Genomic_DNA"/>
</dbReference>
<dbReference type="Proteomes" id="UP000215305">
    <property type="component" value="Unassembled WGS sequence"/>
</dbReference>
<feature type="region of interest" description="Disordered" evidence="1">
    <location>
        <begin position="190"/>
        <end position="236"/>
    </location>
</feature>
<dbReference type="RefSeq" id="XP_026610313.1">
    <property type="nucleotide sequence ID" value="XM_026756927.1"/>
</dbReference>
<feature type="compositionally biased region" description="Basic and acidic residues" evidence="1">
    <location>
        <begin position="431"/>
        <end position="448"/>
    </location>
</feature>
<gene>
    <name evidence="2" type="ORF">CDV56_103308</name>
</gene>
<dbReference type="GeneID" id="38125282"/>
<proteinExistence type="predicted"/>
<evidence type="ECO:0000313" key="2">
    <source>
        <dbReference type="EMBL" id="RHZ44412.1"/>
    </source>
</evidence>
<feature type="compositionally biased region" description="Basic and acidic residues" evidence="1">
    <location>
        <begin position="209"/>
        <end position="231"/>
    </location>
</feature>
<accession>A0A397G042</accession>
<sequence length="626" mass="70437">MDHYPRMGLFHRGLYYSSALYPRPGFYTGSQFYAHEERANPPTLEASQFHLQPDRQRTRLRVTLRVMPHQPVVVTLIRCLIIFLQQTAWYPSAVAQSVTHQIDPLAHLRPTVGRSPYPIVQDVPATRAQLVAGPPSLSVSQPHLPVGLSSRPVSQRVPISQLIHGPSPLSATQAAPQPRPRVRFEPSVLSETKEGLDQPAAPSITHSSPRVEHKPPIKNAEKNLVEPKPADAGDQTTPHGDQAFWSLENLPDVLYVLRPRSDYRKSRHRVYKTTNAITGKQINDFAVLPSQISSNVEGWRLEAWMRLDRRITQQDIIDRVNPEYKLTADEIETRRENFRDTFHVANWNAQKSIWAIDRMLKATGIDTQKNSTRGLTPGLIDPSKGEAGGRIPIPGENIIPMVKQPSMNPKPALGSSGEMCEGHRPGPSHASHADLRTEPRSHEIEAEQRTSQQDLAMDSNARATTLLQIKTVDSTHADFEYPDVDGLTYCNEPPAQPFDDEDDTVDGAMTLENFLKKNNMSYEDWLLRDCDAVDRNTLKRGRDEDLESQEPMNVIASPKRRRVDNPDIEASVTMNNTRKRRRAEDTNVDESTAGEDSPKRRRIETLNTGKPAKKSSDDFWATVLKA</sequence>
<evidence type="ECO:0000313" key="3">
    <source>
        <dbReference type="Proteomes" id="UP000215305"/>
    </source>
</evidence>
<evidence type="ECO:0000256" key="1">
    <source>
        <dbReference type="SAM" id="MobiDB-lite"/>
    </source>
</evidence>
<protein>
    <submittedName>
        <fullName evidence="2">Uncharacterized protein</fullName>
    </submittedName>
</protein>
<feature type="region of interest" description="Disordered" evidence="1">
    <location>
        <begin position="162"/>
        <end position="181"/>
    </location>
</feature>
<name>A0A397G042_ASPTH</name>
<dbReference type="VEuPathDB" id="FungiDB:CDV56_103308"/>
<keyword evidence="3" id="KW-1185">Reference proteome</keyword>
<comment type="caution">
    <text evidence="2">The sequence shown here is derived from an EMBL/GenBank/DDBJ whole genome shotgun (WGS) entry which is preliminary data.</text>
</comment>
<dbReference type="AlphaFoldDB" id="A0A397G042"/>
<feature type="region of interest" description="Disordered" evidence="1">
    <location>
        <begin position="400"/>
        <end position="456"/>
    </location>
</feature>
<organism evidence="2 3">
    <name type="scientific">Aspergillus thermomutatus</name>
    <name type="common">Neosartorya pseudofischeri</name>
    <dbReference type="NCBI Taxonomy" id="41047"/>
    <lineage>
        <taxon>Eukaryota</taxon>
        <taxon>Fungi</taxon>
        <taxon>Dikarya</taxon>
        <taxon>Ascomycota</taxon>
        <taxon>Pezizomycotina</taxon>
        <taxon>Eurotiomycetes</taxon>
        <taxon>Eurotiomycetidae</taxon>
        <taxon>Eurotiales</taxon>
        <taxon>Aspergillaceae</taxon>
        <taxon>Aspergillus</taxon>
        <taxon>Aspergillus subgen. Fumigati</taxon>
    </lineage>
</organism>
<reference evidence="2" key="1">
    <citation type="submission" date="2018-08" db="EMBL/GenBank/DDBJ databases">
        <title>Draft genome sequence of azole-resistant Aspergillus thermomutatus (Neosartorya pseudofischeri) strain HMR AF 39, isolated from a human nasal aspirate.</title>
        <authorList>
            <person name="Parent-Michaud M."/>
            <person name="Dufresne P.J."/>
            <person name="Fournier E."/>
            <person name="Martineau C."/>
            <person name="Moreira S."/>
            <person name="Perkins V."/>
            <person name="De Repentigny L."/>
            <person name="Dufresne S.F."/>
        </authorList>
    </citation>
    <scope>NUCLEOTIDE SEQUENCE [LARGE SCALE GENOMIC DNA]</scope>
    <source>
        <strain evidence="2">HMR AF 39</strain>
    </source>
</reference>
<dbReference type="OrthoDB" id="5348779at2759"/>